<name>A0A7W3T085_9ACTN</name>
<proteinExistence type="predicted"/>
<protein>
    <submittedName>
        <fullName evidence="2">Uncharacterized protein</fullName>
    </submittedName>
</protein>
<comment type="caution">
    <text evidence="2">The sequence shown here is derived from an EMBL/GenBank/DDBJ whole genome shotgun (WGS) entry which is preliminary data.</text>
</comment>
<evidence type="ECO:0000313" key="3">
    <source>
        <dbReference type="Proteomes" id="UP000530234"/>
    </source>
</evidence>
<sequence length="101" mass="10515">MTTDEDPRSVAAAAASGDRRRALEALRDDLAHRLDAEGTTDRDAAALATQLRLVLSDLAALRGGETGDSVDDLAARRARRRAETAAASGSTVGEQRGPGDD</sequence>
<dbReference type="EMBL" id="VKHS01000031">
    <property type="protein sequence ID" value="MBB0228525.1"/>
    <property type="molecule type" value="Genomic_DNA"/>
</dbReference>
<keyword evidence="3" id="KW-1185">Reference proteome</keyword>
<dbReference type="Proteomes" id="UP000530234">
    <property type="component" value="Unassembled WGS sequence"/>
</dbReference>
<reference evidence="3" key="1">
    <citation type="submission" date="2019-10" db="EMBL/GenBank/DDBJ databases">
        <title>Streptomyces sp. nov., a novel actinobacterium isolated from alkaline environment.</title>
        <authorList>
            <person name="Golinska P."/>
        </authorList>
    </citation>
    <scope>NUCLEOTIDE SEQUENCE [LARGE SCALE GENOMIC DNA]</scope>
    <source>
        <strain evidence="3">DSM 42108</strain>
    </source>
</reference>
<feature type="region of interest" description="Disordered" evidence="1">
    <location>
        <begin position="81"/>
        <end position="101"/>
    </location>
</feature>
<accession>A0A7W3T085</accession>
<gene>
    <name evidence="2" type="ORF">FOE67_03125</name>
</gene>
<dbReference type="RefSeq" id="WP_182660195.1">
    <property type="nucleotide sequence ID" value="NZ_VKHS01000031.1"/>
</dbReference>
<evidence type="ECO:0000256" key="1">
    <source>
        <dbReference type="SAM" id="MobiDB-lite"/>
    </source>
</evidence>
<dbReference type="AlphaFoldDB" id="A0A7W3T085"/>
<organism evidence="2 3">
    <name type="scientific">Streptomyces calidiresistens</name>
    <dbReference type="NCBI Taxonomy" id="1485586"/>
    <lineage>
        <taxon>Bacteria</taxon>
        <taxon>Bacillati</taxon>
        <taxon>Actinomycetota</taxon>
        <taxon>Actinomycetes</taxon>
        <taxon>Kitasatosporales</taxon>
        <taxon>Streptomycetaceae</taxon>
        <taxon>Streptomyces</taxon>
    </lineage>
</organism>
<evidence type="ECO:0000313" key="2">
    <source>
        <dbReference type="EMBL" id="MBB0228525.1"/>
    </source>
</evidence>